<dbReference type="AlphaFoldDB" id="A0A9W4X4H6"/>
<dbReference type="EMBL" id="CAMKVN010026869">
    <property type="protein sequence ID" value="CAI2201216.1"/>
    <property type="molecule type" value="Genomic_DNA"/>
</dbReference>
<evidence type="ECO:0000313" key="2">
    <source>
        <dbReference type="Proteomes" id="UP001153678"/>
    </source>
</evidence>
<gene>
    <name evidence="1" type="ORF">FWILDA_LOCUS19955</name>
</gene>
<name>A0A9W4X4H6_9GLOM</name>
<organism evidence="1 2">
    <name type="scientific">Funneliformis geosporum</name>
    <dbReference type="NCBI Taxonomy" id="1117311"/>
    <lineage>
        <taxon>Eukaryota</taxon>
        <taxon>Fungi</taxon>
        <taxon>Fungi incertae sedis</taxon>
        <taxon>Mucoromycota</taxon>
        <taxon>Glomeromycotina</taxon>
        <taxon>Glomeromycetes</taxon>
        <taxon>Glomerales</taxon>
        <taxon>Glomeraceae</taxon>
        <taxon>Funneliformis</taxon>
    </lineage>
</organism>
<feature type="non-terminal residue" evidence="1">
    <location>
        <position position="44"/>
    </location>
</feature>
<accession>A0A9W4X4H6</accession>
<proteinExistence type="predicted"/>
<evidence type="ECO:0000313" key="1">
    <source>
        <dbReference type="EMBL" id="CAI2201216.1"/>
    </source>
</evidence>
<dbReference type="Proteomes" id="UP001153678">
    <property type="component" value="Unassembled WGS sequence"/>
</dbReference>
<reference evidence="1" key="1">
    <citation type="submission" date="2022-08" db="EMBL/GenBank/DDBJ databases">
        <authorList>
            <person name="Kallberg Y."/>
            <person name="Tangrot J."/>
            <person name="Rosling A."/>
        </authorList>
    </citation>
    <scope>NUCLEOTIDE SEQUENCE</scope>
    <source>
        <strain evidence="1">Wild A</strain>
    </source>
</reference>
<protein>
    <submittedName>
        <fullName evidence="1">7409_t:CDS:1</fullName>
    </submittedName>
</protein>
<comment type="caution">
    <text evidence="1">The sequence shown here is derived from an EMBL/GenBank/DDBJ whole genome shotgun (WGS) entry which is preliminary data.</text>
</comment>
<keyword evidence="2" id="KW-1185">Reference proteome</keyword>
<sequence length="44" mass="5574">MEQAWRDEIINLRDAVCENVYEKCWWKRRYTACTQQAQNLKRYY</sequence>